<keyword evidence="3" id="KW-0813">Transport</keyword>
<feature type="transmembrane region" description="Helical" evidence="8">
    <location>
        <begin position="175"/>
        <end position="198"/>
    </location>
</feature>
<evidence type="ECO:0000256" key="4">
    <source>
        <dbReference type="ARBA" id="ARBA00022475"/>
    </source>
</evidence>
<evidence type="ECO:0000256" key="2">
    <source>
        <dbReference type="ARBA" id="ARBA00007783"/>
    </source>
</evidence>
<evidence type="ECO:0000256" key="8">
    <source>
        <dbReference type="SAM" id="Phobius"/>
    </source>
</evidence>
<dbReference type="EMBL" id="JADIMI010000050">
    <property type="protein sequence ID" value="MBO8452231.1"/>
    <property type="molecule type" value="Genomic_DNA"/>
</dbReference>
<evidence type="ECO:0000259" key="9">
    <source>
        <dbReference type="PROSITE" id="PS51012"/>
    </source>
</evidence>
<feature type="transmembrane region" description="Helical" evidence="8">
    <location>
        <begin position="315"/>
        <end position="332"/>
    </location>
</feature>
<proteinExistence type="inferred from homology"/>
<evidence type="ECO:0000256" key="7">
    <source>
        <dbReference type="ARBA" id="ARBA00023136"/>
    </source>
</evidence>
<keyword evidence="6 8" id="KW-1133">Transmembrane helix</keyword>
<dbReference type="InterPro" id="IPR047817">
    <property type="entry name" value="ABC2_TM_bact-type"/>
</dbReference>
<feature type="transmembrane region" description="Helical" evidence="8">
    <location>
        <begin position="282"/>
        <end position="303"/>
    </location>
</feature>
<dbReference type="Proteomes" id="UP000823661">
    <property type="component" value="Unassembled WGS sequence"/>
</dbReference>
<protein>
    <submittedName>
        <fullName evidence="10">ABC transporter permease</fullName>
    </submittedName>
</protein>
<organism evidence="10 11">
    <name type="scientific">Candidatus Cryptobacteroides intestinavium</name>
    <dbReference type="NCBI Taxonomy" id="2840766"/>
    <lineage>
        <taxon>Bacteria</taxon>
        <taxon>Pseudomonadati</taxon>
        <taxon>Bacteroidota</taxon>
        <taxon>Bacteroidia</taxon>
        <taxon>Bacteroidales</taxon>
        <taxon>Candidatus Cryptobacteroides</taxon>
    </lineage>
</organism>
<dbReference type="PROSITE" id="PS51012">
    <property type="entry name" value="ABC_TM2"/>
    <property type="match status" value="1"/>
</dbReference>
<feature type="domain" description="ABC transmembrane type-2" evidence="9">
    <location>
        <begin position="132"/>
        <end position="367"/>
    </location>
</feature>
<dbReference type="GO" id="GO:0005886">
    <property type="term" value="C:plasma membrane"/>
    <property type="evidence" value="ECO:0007669"/>
    <property type="project" value="UniProtKB-SubCell"/>
</dbReference>
<keyword evidence="7 8" id="KW-0472">Membrane</keyword>
<comment type="similarity">
    <text evidence="2">Belongs to the ABC-2 integral membrane protein family.</text>
</comment>
<sequence length="368" mass="41200">MSALRYLIIKEMKQFNSNRFMPVVLVLLPVVLMLFVPLLANMEIRDVRLTIVDHDRSRTSIMLADRISRSDYFRFAGYRDTYSGAMDDMGMGKTDIIMEIPSGMEKRIGRGEQVEIFIAANAVNSTKGSIGGGYLSSIISDFSAELAEGSGNMSSAPLAVTPQFRYNPHLDYKLFMVPAMMIVVIILIGGFFATMSIVSEKETGTIEQINVSPVRKRDFIFSKVVFYGFLGIIAFTLAFLIGHFVYGLAPHGGLPELYVGAVLFLVFMAGFGLLISNYSDTLLQAVFLMLFFVLIFMLMSGIFTPVSSMETWAQYLTYFLPTTYFVNILRAVCLKGSQFQDLTLNYVMLTVFAILINIIAIVTYKKQK</sequence>
<dbReference type="InterPro" id="IPR051449">
    <property type="entry name" value="ABC-2_transporter_component"/>
</dbReference>
<evidence type="ECO:0000256" key="3">
    <source>
        <dbReference type="ARBA" id="ARBA00022448"/>
    </source>
</evidence>
<feature type="transmembrane region" description="Helical" evidence="8">
    <location>
        <begin position="20"/>
        <end position="40"/>
    </location>
</feature>
<accession>A0A9D9EUM9</accession>
<keyword evidence="4" id="KW-1003">Cell membrane</keyword>
<gene>
    <name evidence="10" type="ORF">IAC06_05040</name>
</gene>
<evidence type="ECO:0000256" key="5">
    <source>
        <dbReference type="ARBA" id="ARBA00022692"/>
    </source>
</evidence>
<evidence type="ECO:0000313" key="11">
    <source>
        <dbReference type="Proteomes" id="UP000823661"/>
    </source>
</evidence>
<reference evidence="10" key="1">
    <citation type="submission" date="2020-10" db="EMBL/GenBank/DDBJ databases">
        <authorList>
            <person name="Gilroy R."/>
        </authorList>
    </citation>
    <scope>NUCLEOTIDE SEQUENCE</scope>
    <source>
        <strain evidence="10">B1-20833</strain>
    </source>
</reference>
<evidence type="ECO:0000256" key="6">
    <source>
        <dbReference type="ARBA" id="ARBA00022989"/>
    </source>
</evidence>
<reference evidence="10" key="2">
    <citation type="journal article" date="2021" name="PeerJ">
        <title>Extensive microbial diversity within the chicken gut microbiome revealed by metagenomics and culture.</title>
        <authorList>
            <person name="Gilroy R."/>
            <person name="Ravi A."/>
            <person name="Getino M."/>
            <person name="Pursley I."/>
            <person name="Horton D.L."/>
            <person name="Alikhan N.F."/>
            <person name="Baker D."/>
            <person name="Gharbi K."/>
            <person name="Hall N."/>
            <person name="Watson M."/>
            <person name="Adriaenssens E.M."/>
            <person name="Foster-Nyarko E."/>
            <person name="Jarju S."/>
            <person name="Secka A."/>
            <person name="Antonio M."/>
            <person name="Oren A."/>
            <person name="Chaudhuri R.R."/>
            <person name="La Ragione R."/>
            <person name="Hildebrand F."/>
            <person name="Pallen M.J."/>
        </authorList>
    </citation>
    <scope>NUCLEOTIDE SEQUENCE</scope>
    <source>
        <strain evidence="10">B1-20833</strain>
    </source>
</reference>
<comment type="caution">
    <text evidence="10">The sequence shown here is derived from an EMBL/GenBank/DDBJ whole genome shotgun (WGS) entry which is preliminary data.</text>
</comment>
<dbReference type="Pfam" id="PF12698">
    <property type="entry name" value="ABC2_membrane_3"/>
    <property type="match status" value="1"/>
</dbReference>
<feature type="transmembrane region" description="Helical" evidence="8">
    <location>
        <begin position="344"/>
        <end position="364"/>
    </location>
</feature>
<dbReference type="InterPro" id="IPR013525">
    <property type="entry name" value="ABC2_TM"/>
</dbReference>
<feature type="transmembrane region" description="Helical" evidence="8">
    <location>
        <begin position="257"/>
        <end position="275"/>
    </location>
</feature>
<dbReference type="PANTHER" id="PTHR30294:SF29">
    <property type="entry name" value="MULTIDRUG ABC TRANSPORTER PERMEASE YBHS-RELATED"/>
    <property type="match status" value="1"/>
</dbReference>
<dbReference type="Gene3D" id="3.40.1710.10">
    <property type="entry name" value="abc type-2 transporter like domain"/>
    <property type="match status" value="1"/>
</dbReference>
<dbReference type="PANTHER" id="PTHR30294">
    <property type="entry name" value="MEMBRANE COMPONENT OF ABC TRANSPORTER YHHJ-RELATED"/>
    <property type="match status" value="1"/>
</dbReference>
<dbReference type="GO" id="GO:0140359">
    <property type="term" value="F:ABC-type transporter activity"/>
    <property type="evidence" value="ECO:0007669"/>
    <property type="project" value="InterPro"/>
</dbReference>
<dbReference type="AlphaFoldDB" id="A0A9D9EUM9"/>
<evidence type="ECO:0000256" key="1">
    <source>
        <dbReference type="ARBA" id="ARBA00004651"/>
    </source>
</evidence>
<name>A0A9D9EUM9_9BACT</name>
<evidence type="ECO:0000313" key="10">
    <source>
        <dbReference type="EMBL" id="MBO8452231.1"/>
    </source>
</evidence>
<feature type="transmembrane region" description="Helical" evidence="8">
    <location>
        <begin position="224"/>
        <end position="245"/>
    </location>
</feature>
<comment type="subcellular location">
    <subcellularLocation>
        <location evidence="1">Cell membrane</location>
        <topology evidence="1">Multi-pass membrane protein</topology>
    </subcellularLocation>
</comment>
<keyword evidence="5 8" id="KW-0812">Transmembrane</keyword>